<organism evidence="2 3">
    <name type="scientific">Vanilla planifolia</name>
    <name type="common">Vanilla</name>
    <dbReference type="NCBI Taxonomy" id="51239"/>
    <lineage>
        <taxon>Eukaryota</taxon>
        <taxon>Viridiplantae</taxon>
        <taxon>Streptophyta</taxon>
        <taxon>Embryophyta</taxon>
        <taxon>Tracheophyta</taxon>
        <taxon>Spermatophyta</taxon>
        <taxon>Magnoliopsida</taxon>
        <taxon>Liliopsida</taxon>
        <taxon>Asparagales</taxon>
        <taxon>Orchidaceae</taxon>
        <taxon>Vanilloideae</taxon>
        <taxon>Vanilleae</taxon>
        <taxon>Vanilla</taxon>
    </lineage>
</organism>
<accession>A0A835UIU0</accession>
<feature type="domain" description="Integrase zinc-binding" evidence="1">
    <location>
        <begin position="72"/>
        <end position="128"/>
    </location>
</feature>
<comment type="caution">
    <text evidence="2">The sequence shown here is derived from an EMBL/GenBank/DDBJ whole genome shotgun (WGS) entry which is preliminary data.</text>
</comment>
<dbReference type="PANTHER" id="PTHR37984:SF5">
    <property type="entry name" value="PROTEIN NYNRIN-LIKE"/>
    <property type="match status" value="1"/>
</dbReference>
<evidence type="ECO:0000259" key="1">
    <source>
        <dbReference type="Pfam" id="PF17921"/>
    </source>
</evidence>
<name>A0A835UIU0_VANPL</name>
<gene>
    <name evidence="2" type="ORF">HPP92_020801</name>
</gene>
<dbReference type="AlphaFoldDB" id="A0A835UIU0"/>
<dbReference type="InterPro" id="IPR050951">
    <property type="entry name" value="Retrovirus_Pol_polyprotein"/>
</dbReference>
<dbReference type="Proteomes" id="UP000639772">
    <property type="component" value="Chromosome 11"/>
</dbReference>
<protein>
    <recommendedName>
        <fullName evidence="1">Integrase zinc-binding domain-containing protein</fullName>
    </recommendedName>
</protein>
<dbReference type="PANTHER" id="PTHR37984">
    <property type="entry name" value="PROTEIN CBG26694"/>
    <property type="match status" value="1"/>
</dbReference>
<evidence type="ECO:0000313" key="2">
    <source>
        <dbReference type="EMBL" id="KAG0462325.1"/>
    </source>
</evidence>
<dbReference type="InterPro" id="IPR041588">
    <property type="entry name" value="Integrase_H2C2"/>
</dbReference>
<dbReference type="Gene3D" id="1.10.340.70">
    <property type="match status" value="1"/>
</dbReference>
<dbReference type="OrthoDB" id="695013at2759"/>
<dbReference type="EMBL" id="JADCNM010000011">
    <property type="protein sequence ID" value="KAG0462325.1"/>
    <property type="molecule type" value="Genomic_DNA"/>
</dbReference>
<proteinExistence type="predicted"/>
<sequence>MSGTVVYSETGSQTQLIDYSGWDRYIEMRDLQLCDEELKEKIELASQGLGGDFALRDDILTFRGRWCVPSHQEFRERILREAHYGTLAMHPGEVKMYRNLRSVFWWRGLKTDVAAFVRKCLTCQQVKANTETRRIVTDCRFRSGNGMTSLWTL</sequence>
<evidence type="ECO:0000313" key="3">
    <source>
        <dbReference type="Proteomes" id="UP000639772"/>
    </source>
</evidence>
<dbReference type="Pfam" id="PF17921">
    <property type="entry name" value="Integrase_H2C2"/>
    <property type="match status" value="1"/>
</dbReference>
<reference evidence="2 3" key="1">
    <citation type="journal article" date="2020" name="Nat. Food">
        <title>A phased Vanilla planifolia genome enables genetic improvement of flavour and production.</title>
        <authorList>
            <person name="Hasing T."/>
            <person name="Tang H."/>
            <person name="Brym M."/>
            <person name="Khazi F."/>
            <person name="Huang T."/>
            <person name="Chambers A.H."/>
        </authorList>
    </citation>
    <scope>NUCLEOTIDE SEQUENCE [LARGE SCALE GENOMIC DNA]</scope>
    <source>
        <tissue evidence="2">Leaf</tissue>
    </source>
</reference>